<dbReference type="Pfam" id="PF00583">
    <property type="entry name" value="Acetyltransf_1"/>
    <property type="match status" value="1"/>
</dbReference>
<evidence type="ECO:0000259" key="3">
    <source>
        <dbReference type="PROSITE" id="PS51186"/>
    </source>
</evidence>
<dbReference type="InterPro" id="IPR050832">
    <property type="entry name" value="Bact_Acetyltransf"/>
</dbReference>
<keyword evidence="2" id="KW-0012">Acyltransferase</keyword>
<evidence type="ECO:0000313" key="4">
    <source>
        <dbReference type="EMBL" id="MFD1221151.1"/>
    </source>
</evidence>
<dbReference type="Gene3D" id="3.40.630.30">
    <property type="match status" value="1"/>
</dbReference>
<evidence type="ECO:0000313" key="5">
    <source>
        <dbReference type="Proteomes" id="UP001597180"/>
    </source>
</evidence>
<evidence type="ECO:0000256" key="2">
    <source>
        <dbReference type="ARBA" id="ARBA00023315"/>
    </source>
</evidence>
<keyword evidence="5" id="KW-1185">Reference proteome</keyword>
<organism evidence="4 5">
    <name type="scientific">Paenibacillus vulneris</name>
    <dbReference type="NCBI Taxonomy" id="1133364"/>
    <lineage>
        <taxon>Bacteria</taxon>
        <taxon>Bacillati</taxon>
        <taxon>Bacillota</taxon>
        <taxon>Bacilli</taxon>
        <taxon>Bacillales</taxon>
        <taxon>Paenibacillaceae</taxon>
        <taxon>Paenibacillus</taxon>
    </lineage>
</organism>
<dbReference type="PANTHER" id="PTHR43877:SF5">
    <property type="entry name" value="BLL8307 PROTEIN"/>
    <property type="match status" value="1"/>
</dbReference>
<comment type="caution">
    <text evidence="4">The sequence shown here is derived from an EMBL/GenBank/DDBJ whole genome shotgun (WGS) entry which is preliminary data.</text>
</comment>
<dbReference type="RefSeq" id="WP_345592269.1">
    <property type="nucleotide sequence ID" value="NZ_BAABJG010000029.1"/>
</dbReference>
<evidence type="ECO:0000256" key="1">
    <source>
        <dbReference type="ARBA" id="ARBA00022679"/>
    </source>
</evidence>
<dbReference type="PROSITE" id="PS51186">
    <property type="entry name" value="GNAT"/>
    <property type="match status" value="1"/>
</dbReference>
<dbReference type="InterPro" id="IPR000182">
    <property type="entry name" value="GNAT_dom"/>
</dbReference>
<accession>A0ABW3UKQ6</accession>
<name>A0ABW3UKQ6_9BACL</name>
<dbReference type="InterPro" id="IPR016181">
    <property type="entry name" value="Acyl_CoA_acyltransferase"/>
</dbReference>
<dbReference type="PANTHER" id="PTHR43877">
    <property type="entry name" value="AMINOALKYLPHOSPHONATE N-ACETYLTRANSFERASE-RELATED-RELATED"/>
    <property type="match status" value="1"/>
</dbReference>
<dbReference type="EMBL" id="JBHTLU010000014">
    <property type="protein sequence ID" value="MFD1221151.1"/>
    <property type="molecule type" value="Genomic_DNA"/>
</dbReference>
<proteinExistence type="predicted"/>
<feature type="domain" description="N-acetyltransferase" evidence="3">
    <location>
        <begin position="7"/>
        <end position="153"/>
    </location>
</feature>
<dbReference type="CDD" id="cd04301">
    <property type="entry name" value="NAT_SF"/>
    <property type="match status" value="1"/>
</dbReference>
<keyword evidence="1" id="KW-0808">Transferase</keyword>
<reference evidence="5" key="1">
    <citation type="journal article" date="2019" name="Int. J. Syst. Evol. Microbiol.">
        <title>The Global Catalogue of Microorganisms (GCM) 10K type strain sequencing project: providing services to taxonomists for standard genome sequencing and annotation.</title>
        <authorList>
            <consortium name="The Broad Institute Genomics Platform"/>
            <consortium name="The Broad Institute Genome Sequencing Center for Infectious Disease"/>
            <person name="Wu L."/>
            <person name="Ma J."/>
        </authorList>
    </citation>
    <scope>NUCLEOTIDE SEQUENCE [LARGE SCALE GENOMIC DNA]</scope>
    <source>
        <strain evidence="5">CCUG 53270</strain>
    </source>
</reference>
<gene>
    <name evidence="4" type="ORF">ACFQ4B_13575</name>
</gene>
<protein>
    <submittedName>
        <fullName evidence="4">GNAT family N-acetyltransferase</fullName>
    </submittedName>
</protein>
<dbReference type="SUPFAM" id="SSF55729">
    <property type="entry name" value="Acyl-CoA N-acyltransferases (Nat)"/>
    <property type="match status" value="1"/>
</dbReference>
<sequence>MDTIQLKRTDSANPDLLQLIAQLDEELYAKYPADEVFVVDLSDPSVQDVVFVIAYSGDAAAGCGAYRPLDEESAELKRIYVDPSFRKRGIASRLLGWLEHEARQAGYTTLRLETGPEQPESIALYEKCGYYFIAPFGEYVDCPSSICMEKKLG</sequence>
<dbReference type="Proteomes" id="UP001597180">
    <property type="component" value="Unassembled WGS sequence"/>
</dbReference>